<reference evidence="2" key="1">
    <citation type="journal article" date="2023" name="Mar. Drugs">
        <title>Gemmata algarum, a Novel Planctomycete Isolated from an Algal Mat, Displays Antimicrobial Activity.</title>
        <authorList>
            <person name="Kumar G."/>
            <person name="Kallscheuer N."/>
            <person name="Kashif M."/>
            <person name="Ahamad S."/>
            <person name="Jagadeeshwari U."/>
            <person name="Pannikurungottu S."/>
            <person name="Haufschild T."/>
            <person name="Kabuu M."/>
            <person name="Sasikala C."/>
            <person name="Jogler C."/>
            <person name="Ramana C."/>
        </authorList>
    </citation>
    <scope>NUCLEOTIDE SEQUENCE [LARGE SCALE GENOMIC DNA]</scope>
    <source>
        <strain evidence="2">JC673</strain>
    </source>
</reference>
<organism evidence="1 2">
    <name type="scientific">Gemmata algarum</name>
    <dbReference type="NCBI Taxonomy" id="2975278"/>
    <lineage>
        <taxon>Bacteria</taxon>
        <taxon>Pseudomonadati</taxon>
        <taxon>Planctomycetota</taxon>
        <taxon>Planctomycetia</taxon>
        <taxon>Gemmatales</taxon>
        <taxon>Gemmataceae</taxon>
        <taxon>Gemmata</taxon>
    </lineage>
</organism>
<proteinExistence type="predicted"/>
<sequence length="241" mass="26710">MRDVGVAIICLMWIAAPLQSQETAEDVLNKAISAHGGAENLRKSQSHKTKISAKYYQGDKATAHSIDCITRLPGYDCAIISTEGDSSVIKCIYKNGESVIECNDKAILISEGQQREKRMSVSISYLSTLLPLLDKSAYTLEIVGDPGAKATTIGVKAFRDKHYIATLYFDRKRYLLNRIDYLTLDDGDQVHKNELCYSEFKKSGGLLYPSTSELYRDGKILGSVKIESKEIGIAVKDAEDR</sequence>
<dbReference type="Proteomes" id="UP001272242">
    <property type="component" value="Unassembled WGS sequence"/>
</dbReference>
<evidence type="ECO:0008006" key="3">
    <source>
        <dbReference type="Google" id="ProtNLM"/>
    </source>
</evidence>
<dbReference type="EMBL" id="JAXBLV010000179">
    <property type="protein sequence ID" value="MDY3560534.1"/>
    <property type="molecule type" value="Genomic_DNA"/>
</dbReference>
<comment type="caution">
    <text evidence="1">The sequence shown here is derived from an EMBL/GenBank/DDBJ whole genome shotgun (WGS) entry which is preliminary data.</text>
</comment>
<keyword evidence="2" id="KW-1185">Reference proteome</keyword>
<gene>
    <name evidence="1" type="ORF">R5W23_001769</name>
</gene>
<protein>
    <recommendedName>
        <fullName evidence="3">Outer membrane lipoprotein-sorting protein</fullName>
    </recommendedName>
</protein>
<name>A0ABU5F3T3_9BACT</name>
<evidence type="ECO:0000313" key="1">
    <source>
        <dbReference type="EMBL" id="MDY3560534.1"/>
    </source>
</evidence>
<evidence type="ECO:0000313" key="2">
    <source>
        <dbReference type="Proteomes" id="UP001272242"/>
    </source>
</evidence>
<accession>A0ABU5F3T3</accession>
<dbReference type="RefSeq" id="WP_320687082.1">
    <property type="nucleotide sequence ID" value="NZ_JAXBLV010000179.1"/>
</dbReference>